<accession>A0A368KZ20</accession>
<dbReference type="EMBL" id="QPEX01000010">
    <property type="protein sequence ID" value="RCS54622.1"/>
    <property type="molecule type" value="Genomic_DNA"/>
</dbReference>
<name>A0A368KZ20_9BACT</name>
<dbReference type="Proteomes" id="UP000253562">
    <property type="component" value="Unassembled WGS sequence"/>
</dbReference>
<evidence type="ECO:0000313" key="2">
    <source>
        <dbReference type="Proteomes" id="UP000253562"/>
    </source>
</evidence>
<comment type="caution">
    <text evidence="1">The sequence shown here is derived from an EMBL/GenBank/DDBJ whole genome shotgun (WGS) entry which is preliminary data.</text>
</comment>
<proteinExistence type="predicted"/>
<organism evidence="1 2">
    <name type="scientific">Bremerella cremea</name>
    <dbReference type="NCBI Taxonomy" id="1031537"/>
    <lineage>
        <taxon>Bacteria</taxon>
        <taxon>Pseudomonadati</taxon>
        <taxon>Planctomycetota</taxon>
        <taxon>Planctomycetia</taxon>
        <taxon>Pirellulales</taxon>
        <taxon>Pirellulaceae</taxon>
        <taxon>Bremerella</taxon>
    </lineage>
</organism>
<dbReference type="AlphaFoldDB" id="A0A368KZ20"/>
<evidence type="ECO:0000313" key="1">
    <source>
        <dbReference type="EMBL" id="RCS54622.1"/>
    </source>
</evidence>
<gene>
    <name evidence="1" type="ORF">DTL42_05675</name>
</gene>
<reference evidence="1 2" key="1">
    <citation type="submission" date="2018-07" db="EMBL/GenBank/DDBJ databases">
        <title>Comparative genomes isolates from brazilian mangrove.</title>
        <authorList>
            <person name="De Araujo J.E."/>
            <person name="Taketani R.G."/>
            <person name="Silva M.C.P."/>
            <person name="Lourenco M.V."/>
            <person name="Oliveira V.M."/>
            <person name="Andreote F.D."/>
        </authorList>
    </citation>
    <scope>NUCLEOTIDE SEQUENCE [LARGE SCALE GENOMIC DNA]</scope>
    <source>
        <strain evidence="1 2">HEX PRIS-MGV</strain>
    </source>
</reference>
<protein>
    <submittedName>
        <fullName evidence="1">Uncharacterized protein</fullName>
    </submittedName>
</protein>
<dbReference type="RefSeq" id="WP_114367687.1">
    <property type="nucleotide sequence ID" value="NZ_QPEX01000010.1"/>
</dbReference>
<sequence length="71" mass="7696">MILLIYLGFAVVALLAMGGALAVVEFSHRRRADGTRYGDPVLLGKAKSSRDWLDADESDVSDSIDIDIDVD</sequence>